<proteinExistence type="predicted"/>
<evidence type="ECO:0000313" key="2">
    <source>
        <dbReference type="Proteomes" id="UP000325333"/>
    </source>
</evidence>
<dbReference type="EMBL" id="VEWN01000006">
    <property type="protein sequence ID" value="KAA1055798.1"/>
    <property type="molecule type" value="Genomic_DNA"/>
</dbReference>
<name>A0A5B0KWL1_9PROT</name>
<sequence length="33" mass="3837">MVKVLFVCTISRIHFAKYDERGMQAIQKDISHA</sequence>
<accession>A0A5B0KWL1</accession>
<reference evidence="1 2" key="1">
    <citation type="submission" date="2019-07" db="EMBL/GenBank/DDBJ databases">
        <title>Genome sequencing of the stress-tolerant strain Azospirillum brasilense Az19.</title>
        <authorList>
            <person name="Maroniche G.A."/>
            <person name="Garcia J.E."/>
            <person name="Pagnussat L."/>
            <person name="Amenta M."/>
            <person name="Creus C.M."/>
        </authorList>
    </citation>
    <scope>NUCLEOTIDE SEQUENCE [LARGE SCALE GENOMIC DNA]</scope>
    <source>
        <strain evidence="1 2">Az19</strain>
    </source>
</reference>
<gene>
    <name evidence="1" type="ORF">FH063_005569</name>
</gene>
<protein>
    <submittedName>
        <fullName evidence="1">Uncharacterized protein</fullName>
    </submittedName>
</protein>
<organism evidence="1 2">
    <name type="scientific">Azospirillum argentinense</name>
    <dbReference type="NCBI Taxonomy" id="2970906"/>
    <lineage>
        <taxon>Bacteria</taxon>
        <taxon>Pseudomonadati</taxon>
        <taxon>Pseudomonadota</taxon>
        <taxon>Alphaproteobacteria</taxon>
        <taxon>Rhodospirillales</taxon>
        <taxon>Azospirillaceae</taxon>
        <taxon>Azospirillum</taxon>
    </lineage>
</organism>
<dbReference type="Proteomes" id="UP000325333">
    <property type="component" value="Unassembled WGS sequence"/>
</dbReference>
<dbReference type="AlphaFoldDB" id="A0A5B0KWL1"/>
<evidence type="ECO:0000313" key="1">
    <source>
        <dbReference type="EMBL" id="KAA1055798.1"/>
    </source>
</evidence>
<comment type="caution">
    <text evidence="1">The sequence shown here is derived from an EMBL/GenBank/DDBJ whole genome shotgun (WGS) entry which is preliminary data.</text>
</comment>